<gene>
    <name evidence="9" type="primary">LOC113871568</name>
</gene>
<dbReference type="Proteomes" id="UP000694853">
    <property type="component" value="Unplaced"/>
</dbReference>
<evidence type="ECO:0000256" key="1">
    <source>
        <dbReference type="ARBA" id="ARBA00004167"/>
    </source>
</evidence>
<feature type="compositionally biased region" description="Polar residues" evidence="5">
    <location>
        <begin position="1"/>
        <end position="12"/>
    </location>
</feature>
<evidence type="ECO:0000259" key="7">
    <source>
        <dbReference type="Pfam" id="PF03168"/>
    </source>
</evidence>
<keyword evidence="3 6" id="KW-1133">Transmembrane helix</keyword>
<comment type="subcellular location">
    <subcellularLocation>
        <location evidence="1">Membrane</location>
        <topology evidence="1">Single-pass membrane protein</topology>
    </subcellularLocation>
</comment>
<dbReference type="GO" id="GO:0005886">
    <property type="term" value="C:plasma membrane"/>
    <property type="evidence" value="ECO:0007669"/>
    <property type="project" value="TreeGrafter"/>
</dbReference>
<dbReference type="InterPro" id="IPR044839">
    <property type="entry name" value="NDR1-like"/>
</dbReference>
<reference evidence="9" key="2">
    <citation type="submission" date="2025-08" db="UniProtKB">
        <authorList>
            <consortium name="RefSeq"/>
        </authorList>
    </citation>
    <scope>IDENTIFICATION</scope>
    <source>
        <tissue evidence="9">Young leaves</tissue>
    </source>
</reference>
<dbReference type="OrthoDB" id="996955at2759"/>
<evidence type="ECO:0000256" key="2">
    <source>
        <dbReference type="ARBA" id="ARBA00022692"/>
    </source>
</evidence>
<dbReference type="PANTHER" id="PTHR31234:SF68">
    <property type="entry name" value="EXPRESSED PROTEIN"/>
    <property type="match status" value="1"/>
</dbReference>
<dbReference type="PANTHER" id="PTHR31234">
    <property type="entry name" value="LATE EMBRYOGENESIS ABUNDANT (LEA) HYDROXYPROLINE-RICH GLYCOPROTEIN FAMILY"/>
    <property type="match status" value="1"/>
</dbReference>
<name>A0A8B8MBI4_ABRPR</name>
<keyword evidence="8" id="KW-1185">Reference proteome</keyword>
<keyword evidence="2 6" id="KW-0812">Transmembrane</keyword>
<evidence type="ECO:0000313" key="9">
    <source>
        <dbReference type="RefSeq" id="XP_027364459.1"/>
    </source>
</evidence>
<sequence length="263" mass="28936">MEGHSSHNSNEVADNRAAAISPLPPPPGRAQHDMYIVQFPKDQVYRVPPRENALIIEKHRNPPPAQKRRGCCCLSGCCGCGPRIWLTIALIIISIVAIVGIAIAILYFIFNPTGPTFSVSDVVVKNLGNKNSRPQYEVSLRAKNPNQRMGIDYANGDVWMLFEETKVATGRYPMMEQDRNESSTVKVELTGSNGALPKGMNSGIKSNKTLPLKLEMKLGVRIQAGGLETWTMKANVACEFEVSGLGSDTRVLSQQCDTNFKQY</sequence>
<dbReference type="SUPFAM" id="SSF117070">
    <property type="entry name" value="LEA14-like"/>
    <property type="match status" value="1"/>
</dbReference>
<protein>
    <submittedName>
        <fullName evidence="9">NDR1/HIN1-like protein 13</fullName>
    </submittedName>
</protein>
<dbReference type="Gene3D" id="2.60.40.1820">
    <property type="match status" value="1"/>
</dbReference>
<dbReference type="RefSeq" id="XP_027364459.1">
    <property type="nucleotide sequence ID" value="XM_027508658.1"/>
</dbReference>
<dbReference type="KEGG" id="aprc:113871568"/>
<keyword evidence="4 6" id="KW-0472">Membrane</keyword>
<feature type="transmembrane region" description="Helical" evidence="6">
    <location>
        <begin position="84"/>
        <end position="110"/>
    </location>
</feature>
<dbReference type="InterPro" id="IPR004864">
    <property type="entry name" value="LEA_2"/>
</dbReference>
<evidence type="ECO:0000256" key="6">
    <source>
        <dbReference type="SAM" id="Phobius"/>
    </source>
</evidence>
<dbReference type="GO" id="GO:0098542">
    <property type="term" value="P:defense response to other organism"/>
    <property type="evidence" value="ECO:0007669"/>
    <property type="project" value="InterPro"/>
</dbReference>
<evidence type="ECO:0000256" key="3">
    <source>
        <dbReference type="ARBA" id="ARBA00022989"/>
    </source>
</evidence>
<proteinExistence type="predicted"/>
<reference evidence="8" key="1">
    <citation type="journal article" date="2019" name="Toxins">
        <title>Detection of Abrin-Like and Prepropulchellin-Like Toxin Genes and Transcripts Using Whole Genome Sequencing and Full-Length Transcript Sequencing of Abrus precatorius.</title>
        <authorList>
            <person name="Hovde B.T."/>
            <person name="Daligault H.E."/>
            <person name="Hanschen E.R."/>
            <person name="Kunde Y.A."/>
            <person name="Johnson M.B."/>
            <person name="Starkenburg S.R."/>
            <person name="Johnson S.L."/>
        </authorList>
    </citation>
    <scope>NUCLEOTIDE SEQUENCE [LARGE SCALE GENOMIC DNA]</scope>
</reference>
<evidence type="ECO:0000256" key="4">
    <source>
        <dbReference type="ARBA" id="ARBA00023136"/>
    </source>
</evidence>
<accession>A0A8B8MBI4</accession>
<feature type="region of interest" description="Disordered" evidence="5">
    <location>
        <begin position="1"/>
        <end position="23"/>
    </location>
</feature>
<dbReference type="AlphaFoldDB" id="A0A8B8MBI4"/>
<evidence type="ECO:0000313" key="8">
    <source>
        <dbReference type="Proteomes" id="UP000694853"/>
    </source>
</evidence>
<organism evidence="8 9">
    <name type="scientific">Abrus precatorius</name>
    <name type="common">Indian licorice</name>
    <name type="synonym">Glycine abrus</name>
    <dbReference type="NCBI Taxonomy" id="3816"/>
    <lineage>
        <taxon>Eukaryota</taxon>
        <taxon>Viridiplantae</taxon>
        <taxon>Streptophyta</taxon>
        <taxon>Embryophyta</taxon>
        <taxon>Tracheophyta</taxon>
        <taxon>Spermatophyta</taxon>
        <taxon>Magnoliopsida</taxon>
        <taxon>eudicotyledons</taxon>
        <taxon>Gunneridae</taxon>
        <taxon>Pentapetalae</taxon>
        <taxon>rosids</taxon>
        <taxon>fabids</taxon>
        <taxon>Fabales</taxon>
        <taxon>Fabaceae</taxon>
        <taxon>Papilionoideae</taxon>
        <taxon>50 kb inversion clade</taxon>
        <taxon>NPAAA clade</taxon>
        <taxon>indigoferoid/millettioid clade</taxon>
        <taxon>Abreae</taxon>
        <taxon>Abrus</taxon>
    </lineage>
</organism>
<dbReference type="GeneID" id="113871568"/>
<evidence type="ECO:0000256" key="5">
    <source>
        <dbReference type="SAM" id="MobiDB-lite"/>
    </source>
</evidence>
<dbReference type="Pfam" id="PF03168">
    <property type="entry name" value="LEA_2"/>
    <property type="match status" value="1"/>
</dbReference>
<feature type="domain" description="Late embryogenesis abundant protein LEA-2 subgroup" evidence="7">
    <location>
        <begin position="140"/>
        <end position="236"/>
    </location>
</feature>